<dbReference type="RefSeq" id="WP_382341954.1">
    <property type="nucleotide sequence ID" value="NZ_JBHSAB010000006.1"/>
</dbReference>
<dbReference type="CDD" id="cd16922">
    <property type="entry name" value="HATPase_EvgS-ArcB-TorS-like"/>
    <property type="match status" value="1"/>
</dbReference>
<evidence type="ECO:0000256" key="11">
    <source>
        <dbReference type="ARBA" id="ARBA00023136"/>
    </source>
</evidence>
<evidence type="ECO:0000313" key="19">
    <source>
        <dbReference type="EMBL" id="MFC3908558.1"/>
    </source>
</evidence>
<dbReference type="SMART" id="SM00073">
    <property type="entry name" value="HPT"/>
    <property type="match status" value="1"/>
</dbReference>
<dbReference type="PROSITE" id="PS50894">
    <property type="entry name" value="HPT"/>
    <property type="match status" value="1"/>
</dbReference>
<reference evidence="20" key="1">
    <citation type="journal article" date="2019" name="Int. J. Syst. Evol. Microbiol.">
        <title>The Global Catalogue of Microorganisms (GCM) 10K type strain sequencing project: providing services to taxonomists for standard genome sequencing and annotation.</title>
        <authorList>
            <consortium name="The Broad Institute Genomics Platform"/>
            <consortium name="The Broad Institute Genome Sequencing Center for Infectious Disease"/>
            <person name="Wu L."/>
            <person name="Ma J."/>
        </authorList>
    </citation>
    <scope>NUCLEOTIDE SEQUENCE [LARGE SCALE GENOMIC DNA]</scope>
    <source>
        <strain evidence="20">CCUG 59858</strain>
    </source>
</reference>
<dbReference type="EC" id="2.7.13.3" evidence="3"/>
<dbReference type="InterPro" id="IPR001789">
    <property type="entry name" value="Sig_transdc_resp-reg_receiver"/>
</dbReference>
<evidence type="ECO:0000256" key="5">
    <source>
        <dbReference type="ARBA" id="ARBA00022553"/>
    </source>
</evidence>
<feature type="modified residue" description="4-aspartylphosphate" evidence="13">
    <location>
        <position position="494"/>
    </location>
</feature>
<dbReference type="Pfam" id="PF01627">
    <property type="entry name" value="Hpt"/>
    <property type="match status" value="1"/>
</dbReference>
<keyword evidence="14" id="KW-0175">Coiled coil</keyword>
<evidence type="ECO:0000259" key="16">
    <source>
        <dbReference type="PROSITE" id="PS50110"/>
    </source>
</evidence>
<evidence type="ECO:0000259" key="15">
    <source>
        <dbReference type="PROSITE" id="PS50109"/>
    </source>
</evidence>
<dbReference type="SUPFAM" id="SSF55874">
    <property type="entry name" value="ATPase domain of HSP90 chaperone/DNA topoisomerase II/histidine kinase"/>
    <property type="match status" value="1"/>
</dbReference>
<dbReference type="PROSITE" id="PS50109">
    <property type="entry name" value="HIS_KIN"/>
    <property type="match status" value="1"/>
</dbReference>
<keyword evidence="9" id="KW-1133">Transmembrane helix</keyword>
<dbReference type="SMART" id="SM00388">
    <property type="entry name" value="HisKA"/>
    <property type="match status" value="1"/>
</dbReference>
<dbReference type="InterPro" id="IPR011006">
    <property type="entry name" value="CheY-like_superfamily"/>
</dbReference>
<feature type="modified residue" description="Phosphohistidine" evidence="12">
    <location>
        <position position="639"/>
    </location>
</feature>
<keyword evidence="8 19" id="KW-0067">ATP-binding</keyword>
<dbReference type="PRINTS" id="PR00344">
    <property type="entry name" value="BCTRLSENSOR"/>
</dbReference>
<dbReference type="CDD" id="cd00082">
    <property type="entry name" value="HisKA"/>
    <property type="match status" value="1"/>
</dbReference>
<evidence type="ECO:0000256" key="4">
    <source>
        <dbReference type="ARBA" id="ARBA00022475"/>
    </source>
</evidence>
<keyword evidence="11" id="KW-0472">Membrane</keyword>
<proteinExistence type="predicted"/>
<protein>
    <recommendedName>
        <fullName evidence="3">histidine kinase</fullName>
        <ecNumber evidence="3">2.7.13.3</ecNumber>
    </recommendedName>
</protein>
<organism evidence="19 20">
    <name type="scientific">Legionella dresdenensis</name>
    <dbReference type="NCBI Taxonomy" id="450200"/>
    <lineage>
        <taxon>Bacteria</taxon>
        <taxon>Pseudomonadati</taxon>
        <taxon>Pseudomonadota</taxon>
        <taxon>Gammaproteobacteria</taxon>
        <taxon>Legionellales</taxon>
        <taxon>Legionellaceae</taxon>
        <taxon>Legionella</taxon>
    </lineage>
</organism>
<evidence type="ECO:0000256" key="2">
    <source>
        <dbReference type="ARBA" id="ARBA00004651"/>
    </source>
</evidence>
<dbReference type="GO" id="GO:0005524">
    <property type="term" value="F:ATP binding"/>
    <property type="evidence" value="ECO:0007669"/>
    <property type="project" value="UniProtKB-KW"/>
</dbReference>
<keyword evidence="20" id="KW-1185">Reference proteome</keyword>
<keyword evidence="10" id="KW-0902">Two-component regulatory system</keyword>
<dbReference type="SUPFAM" id="SSF52172">
    <property type="entry name" value="CheY-like"/>
    <property type="match status" value="1"/>
</dbReference>
<keyword evidence="5 13" id="KW-0597">Phosphoprotein</keyword>
<feature type="domain" description="Histidine kinase" evidence="15">
    <location>
        <begin position="182"/>
        <end position="404"/>
    </location>
</feature>
<dbReference type="SMART" id="SM00448">
    <property type="entry name" value="REC"/>
    <property type="match status" value="1"/>
</dbReference>
<dbReference type="InterPro" id="IPR008207">
    <property type="entry name" value="Sig_transdc_His_kin_Hpt_dom"/>
</dbReference>
<dbReference type="InterPro" id="IPR035965">
    <property type="entry name" value="PAS-like_dom_sf"/>
</dbReference>
<dbReference type="InterPro" id="IPR000700">
    <property type="entry name" value="PAS-assoc_C"/>
</dbReference>
<dbReference type="CDD" id="cd17546">
    <property type="entry name" value="REC_hyHK_CKI1_RcsC-like"/>
    <property type="match status" value="1"/>
</dbReference>
<sequence length="694" mass="76583">MANDNPEELKQALERQQAEIEALTEQLSVLRAEHNLLSNLLDDFPGDVYWKNRDGVWLGLNKRCVESIYQMGFIKIPEASEIIGKTDFDIFNRDNATVYRQNDIEVMTLQQEISREEVTHLANGENIILLSVKKPLFNEQGEVAGIVGNTVDITHLKRLEAELKQVKHAEAANTAKSEFIANMSHDIRTPLAGIIGISDLLCEEAQTPIEREHAEWVHDCGQQLLNLLNSVLDLIASDSLTEEHLTAQHFSLSTLIADIQALEKPAIELKGLSLTTRLASTLPPIIEADLTKLHRILLNIIGNAIKFTEKGGICIKIEPVATYGSQVLLQFTIQDTGIGIPEVMQSQVFDRFFRGDASYHGKYQGHGVGLHIVQKYVELMKGKIELTSEPGVGTTIRFTVPVRAVARSDKVVHLSQSAIPSQRIKSVIAQPNQATVLPDSSAAITVLIIEDNLIARKMAESLVAKAGCLSLAAESAETGFELLLTNKVDMVLTDIGLPGMDGFELAHSIRQLEQLEHRKPLPVFALTAHAANELTDANQAGVNKVLTKPLTPEMLAECLKSVTPNAVIRSKAPEQAAEPNTEQALPLLDKEQAIVQLGSEEVLRDLLTMLLTQEIPEDRQALDEAFRHKEWQTLEKVAHKLKSGAAYCGTKRLFSACEALEKSLKIGDTSRAEVLYLQLQEVIKQTEQAISLKS</sequence>
<evidence type="ECO:0000313" key="20">
    <source>
        <dbReference type="Proteomes" id="UP001595758"/>
    </source>
</evidence>
<feature type="coiled-coil region" evidence="14">
    <location>
        <begin position="6"/>
        <end position="40"/>
    </location>
</feature>
<dbReference type="InterPro" id="IPR013656">
    <property type="entry name" value="PAS_4"/>
</dbReference>
<dbReference type="Gene3D" id="3.30.565.10">
    <property type="entry name" value="Histidine kinase-like ATPase, C-terminal domain"/>
    <property type="match status" value="1"/>
</dbReference>
<dbReference type="InterPro" id="IPR004358">
    <property type="entry name" value="Sig_transdc_His_kin-like_C"/>
</dbReference>
<evidence type="ECO:0000259" key="18">
    <source>
        <dbReference type="PROSITE" id="PS50894"/>
    </source>
</evidence>
<keyword evidence="4" id="KW-1003">Cell membrane</keyword>
<dbReference type="Pfam" id="PF02518">
    <property type="entry name" value="HATPase_c"/>
    <property type="match status" value="1"/>
</dbReference>
<dbReference type="Pfam" id="PF00072">
    <property type="entry name" value="Response_reg"/>
    <property type="match status" value="1"/>
</dbReference>
<evidence type="ECO:0000256" key="7">
    <source>
        <dbReference type="ARBA" id="ARBA00022741"/>
    </source>
</evidence>
<gene>
    <name evidence="19" type="ORF">ACFORL_05645</name>
</gene>
<dbReference type="SUPFAM" id="SSF47384">
    <property type="entry name" value="Homodimeric domain of signal transducing histidine kinase"/>
    <property type="match status" value="1"/>
</dbReference>
<dbReference type="InterPro" id="IPR003661">
    <property type="entry name" value="HisK_dim/P_dom"/>
</dbReference>
<dbReference type="PROSITE" id="PS50113">
    <property type="entry name" value="PAC"/>
    <property type="match status" value="1"/>
</dbReference>
<dbReference type="Gene3D" id="1.10.287.130">
    <property type="match status" value="1"/>
</dbReference>
<evidence type="ECO:0000256" key="8">
    <source>
        <dbReference type="ARBA" id="ARBA00022840"/>
    </source>
</evidence>
<dbReference type="EMBL" id="JBHSAB010000006">
    <property type="protein sequence ID" value="MFC3908558.1"/>
    <property type="molecule type" value="Genomic_DNA"/>
</dbReference>
<comment type="subcellular location">
    <subcellularLocation>
        <location evidence="2">Cell membrane</location>
        <topology evidence="2">Multi-pass membrane protein</topology>
    </subcellularLocation>
</comment>
<keyword evidence="6" id="KW-0812">Transmembrane</keyword>
<feature type="domain" description="HPt" evidence="18">
    <location>
        <begin position="600"/>
        <end position="694"/>
    </location>
</feature>
<comment type="catalytic activity">
    <reaction evidence="1">
        <text>ATP + protein L-histidine = ADP + protein N-phospho-L-histidine.</text>
        <dbReference type="EC" id="2.7.13.3"/>
    </reaction>
</comment>
<evidence type="ECO:0000256" key="9">
    <source>
        <dbReference type="ARBA" id="ARBA00022989"/>
    </source>
</evidence>
<evidence type="ECO:0000259" key="17">
    <source>
        <dbReference type="PROSITE" id="PS50113"/>
    </source>
</evidence>
<dbReference type="PANTHER" id="PTHR45339:SF1">
    <property type="entry name" value="HYBRID SIGNAL TRANSDUCTION HISTIDINE KINASE J"/>
    <property type="match status" value="1"/>
</dbReference>
<dbReference type="SMART" id="SM00387">
    <property type="entry name" value="HATPase_c"/>
    <property type="match status" value="1"/>
</dbReference>
<dbReference type="CDD" id="cd00088">
    <property type="entry name" value="HPT"/>
    <property type="match status" value="1"/>
</dbReference>
<evidence type="ECO:0000256" key="10">
    <source>
        <dbReference type="ARBA" id="ARBA00023012"/>
    </source>
</evidence>
<evidence type="ECO:0000256" key="3">
    <source>
        <dbReference type="ARBA" id="ARBA00012438"/>
    </source>
</evidence>
<dbReference type="Proteomes" id="UP001595758">
    <property type="component" value="Unassembled WGS sequence"/>
</dbReference>
<feature type="domain" description="PAC" evidence="17">
    <location>
        <begin position="111"/>
        <end position="165"/>
    </location>
</feature>
<dbReference type="InterPro" id="IPR005467">
    <property type="entry name" value="His_kinase_dom"/>
</dbReference>
<comment type="caution">
    <text evidence="19">The sequence shown here is derived from an EMBL/GenBank/DDBJ whole genome shotgun (WGS) entry which is preliminary data.</text>
</comment>
<evidence type="ECO:0000256" key="1">
    <source>
        <dbReference type="ARBA" id="ARBA00000085"/>
    </source>
</evidence>
<dbReference type="Pfam" id="PF08448">
    <property type="entry name" value="PAS_4"/>
    <property type="match status" value="1"/>
</dbReference>
<evidence type="ECO:0000256" key="12">
    <source>
        <dbReference type="PROSITE-ProRule" id="PRU00110"/>
    </source>
</evidence>
<dbReference type="InterPro" id="IPR036641">
    <property type="entry name" value="HPT_dom_sf"/>
</dbReference>
<dbReference type="InterPro" id="IPR003594">
    <property type="entry name" value="HATPase_dom"/>
</dbReference>
<evidence type="ECO:0000256" key="14">
    <source>
        <dbReference type="SAM" id="Coils"/>
    </source>
</evidence>
<dbReference type="Gene3D" id="3.30.450.20">
    <property type="entry name" value="PAS domain"/>
    <property type="match status" value="1"/>
</dbReference>
<dbReference type="InterPro" id="IPR036097">
    <property type="entry name" value="HisK_dim/P_sf"/>
</dbReference>
<dbReference type="SUPFAM" id="SSF47226">
    <property type="entry name" value="Histidine-containing phosphotransfer domain, HPT domain"/>
    <property type="match status" value="1"/>
</dbReference>
<keyword evidence="7" id="KW-0547">Nucleotide-binding</keyword>
<evidence type="ECO:0000256" key="6">
    <source>
        <dbReference type="ARBA" id="ARBA00022692"/>
    </source>
</evidence>
<dbReference type="Gene3D" id="3.40.50.2300">
    <property type="match status" value="1"/>
</dbReference>
<feature type="domain" description="Response regulatory" evidence="16">
    <location>
        <begin position="445"/>
        <end position="563"/>
    </location>
</feature>
<dbReference type="InterPro" id="IPR036890">
    <property type="entry name" value="HATPase_C_sf"/>
</dbReference>
<dbReference type="PANTHER" id="PTHR45339">
    <property type="entry name" value="HYBRID SIGNAL TRANSDUCTION HISTIDINE KINASE J"/>
    <property type="match status" value="1"/>
</dbReference>
<dbReference type="SUPFAM" id="SSF55785">
    <property type="entry name" value="PYP-like sensor domain (PAS domain)"/>
    <property type="match status" value="1"/>
</dbReference>
<dbReference type="PROSITE" id="PS50110">
    <property type="entry name" value="RESPONSE_REGULATORY"/>
    <property type="match status" value="1"/>
</dbReference>
<accession>A0ABV8CE06</accession>
<evidence type="ECO:0000256" key="13">
    <source>
        <dbReference type="PROSITE-ProRule" id="PRU00169"/>
    </source>
</evidence>
<dbReference type="Pfam" id="PF00512">
    <property type="entry name" value="HisKA"/>
    <property type="match status" value="1"/>
</dbReference>
<name>A0ABV8CE06_9GAMM</name>
<dbReference type="Gene3D" id="1.20.120.160">
    <property type="entry name" value="HPT domain"/>
    <property type="match status" value="1"/>
</dbReference>